<proteinExistence type="predicted"/>
<dbReference type="Proteomes" id="UP000244013">
    <property type="component" value="Unassembled WGS sequence"/>
</dbReference>
<keyword evidence="1" id="KW-1133">Transmembrane helix</keyword>
<evidence type="ECO:0000256" key="1">
    <source>
        <dbReference type="SAM" id="Phobius"/>
    </source>
</evidence>
<gene>
    <name evidence="2" type="ORF">C8J25_10322</name>
</gene>
<protein>
    <submittedName>
        <fullName evidence="2">Uncharacterized protein</fullName>
    </submittedName>
</protein>
<dbReference type="AlphaFoldDB" id="A0A2T5U734"/>
<dbReference type="RefSeq" id="WP_208622539.1">
    <property type="nucleotide sequence ID" value="NZ_QAYE01000003.1"/>
</dbReference>
<evidence type="ECO:0000313" key="3">
    <source>
        <dbReference type="Proteomes" id="UP000244013"/>
    </source>
</evidence>
<sequence>MTIDIQRMQDLAHEIVRLQGELDREIESRRRALGIELTGRIVGFEHGVLDAQRRLKVSVLRFVARSDLISIVTAPVIYSLIVPLLIVDAWVSLYQAICFRAYGIARVRRGDYIIFDRAHLAYLNRIEALNCAFCSYANGLVGFVREVSSRTEQYWCPIKHALRVSDPLHRYYEFLEYGDADGYRSRLTQFRDRLREPEAAERSA</sequence>
<organism evidence="2 3">
    <name type="scientific">Sphingomonas faeni</name>
    <dbReference type="NCBI Taxonomy" id="185950"/>
    <lineage>
        <taxon>Bacteria</taxon>
        <taxon>Pseudomonadati</taxon>
        <taxon>Pseudomonadota</taxon>
        <taxon>Alphaproteobacteria</taxon>
        <taxon>Sphingomonadales</taxon>
        <taxon>Sphingomonadaceae</taxon>
        <taxon>Sphingomonas</taxon>
    </lineage>
</organism>
<keyword evidence="1" id="KW-0812">Transmembrane</keyword>
<dbReference type="GeneID" id="91005392"/>
<dbReference type="EMBL" id="QAYE01000003">
    <property type="protein sequence ID" value="PTW47307.1"/>
    <property type="molecule type" value="Genomic_DNA"/>
</dbReference>
<name>A0A2T5U734_9SPHN</name>
<reference evidence="2 3" key="1">
    <citation type="submission" date="2018-04" db="EMBL/GenBank/DDBJ databases">
        <title>Genomic Encyclopedia of Type Strains, Phase III (KMG-III): the genomes of soil and plant-associated and newly described type strains.</title>
        <authorList>
            <person name="Whitman W."/>
        </authorList>
    </citation>
    <scope>NUCLEOTIDE SEQUENCE [LARGE SCALE GENOMIC DNA]</scope>
    <source>
        <strain evidence="2 3">MA-olki</strain>
    </source>
</reference>
<accession>A0A2T5U734</accession>
<keyword evidence="1" id="KW-0472">Membrane</keyword>
<evidence type="ECO:0000313" key="2">
    <source>
        <dbReference type="EMBL" id="PTW47307.1"/>
    </source>
</evidence>
<feature type="transmembrane region" description="Helical" evidence="1">
    <location>
        <begin position="68"/>
        <end position="91"/>
    </location>
</feature>
<comment type="caution">
    <text evidence="2">The sequence shown here is derived from an EMBL/GenBank/DDBJ whole genome shotgun (WGS) entry which is preliminary data.</text>
</comment>